<dbReference type="KEGG" id="spoa:EQM13_16355"/>
<dbReference type="Gene3D" id="3.90.1750.20">
    <property type="entry name" value="Putative Large Serine Recombinase, Chain B, Domain 2"/>
    <property type="match status" value="1"/>
</dbReference>
<dbReference type="InterPro" id="IPR011109">
    <property type="entry name" value="DNA_bind_recombinase_dom"/>
</dbReference>
<dbReference type="PANTHER" id="PTHR30461">
    <property type="entry name" value="DNA-INVERTASE FROM LAMBDOID PROPHAGE"/>
    <property type="match status" value="1"/>
</dbReference>
<sequence>MKTIRKIEATLPNLPKRKKVAAYARVSEEKGRTFHSMSAQISHYSSYIQKNKEWIYAGVYADEGISGTTDNRAAFQRMIEDCKKGKIDIILTKSISRFARNTIDLLETVRYLKDLGIEVRFESENISSLSDDGELMLTLLASFAQEESRSISENVKWGIRKGFQKGIVNSFCIYGYRWDGEKFNIVPEEAEVIKLIFDNFLNGLSAEQTEKQLKEMGIKSYTGGHFSNTSIRAILRQEKYTGNSLLQKTYVENHITQKTKLNKGELPTYYAEDTHPVIIEKEIFDKVQTEIARRRELGVFANKAIKTTCFTSKIQCDNCGKNYRRSGKRQRKDPNEIYYIRICITKSEKGISHCHAKDVPEKVLEKYSAMVLGLEEFDEDIFLEEIEKIVVKGQDELIFHFYDGQIVHQKWESTARTDAWTEERREAWAEYQKGNNHAAGHKGRWHKNDKDS</sequence>
<dbReference type="Pfam" id="PF13408">
    <property type="entry name" value="Zn_ribbon_recom"/>
    <property type="match status" value="1"/>
</dbReference>
<dbReference type="CDD" id="cd00338">
    <property type="entry name" value="Ser_Recombinase"/>
    <property type="match status" value="1"/>
</dbReference>
<reference evidence="5" key="1">
    <citation type="submission" date="2019-01" db="EMBL/GenBank/DDBJ databases">
        <title>Draft genomes of a novel of Sporanaerobacter strains.</title>
        <authorList>
            <person name="Ma S."/>
        </authorList>
    </citation>
    <scope>NUCLEOTIDE SEQUENCE [LARGE SCALE GENOMIC DNA]</scope>
    <source>
        <strain evidence="5">NJN-17</strain>
    </source>
</reference>
<dbReference type="Proteomes" id="UP000287969">
    <property type="component" value="Chromosome"/>
</dbReference>
<evidence type="ECO:0000313" key="4">
    <source>
        <dbReference type="EMBL" id="QAT63025.1"/>
    </source>
</evidence>
<dbReference type="InterPro" id="IPR038109">
    <property type="entry name" value="DNA_bind_recomb_sf"/>
</dbReference>
<dbReference type="OrthoDB" id="9784557at2"/>
<evidence type="ECO:0000313" key="5">
    <source>
        <dbReference type="Proteomes" id="UP000287969"/>
    </source>
</evidence>
<dbReference type="InterPro" id="IPR006119">
    <property type="entry name" value="Resolv_N"/>
</dbReference>
<gene>
    <name evidence="4" type="ORF">EQM13_16355</name>
</gene>
<proteinExistence type="predicted"/>
<protein>
    <submittedName>
        <fullName evidence="4">Recombinase family protein</fullName>
    </submittedName>
</protein>
<feature type="region of interest" description="Disordered" evidence="1">
    <location>
        <begin position="431"/>
        <end position="452"/>
    </location>
</feature>
<accession>A0A410QGH5</accession>
<dbReference type="GO" id="GO:0003677">
    <property type="term" value="F:DNA binding"/>
    <property type="evidence" value="ECO:0007669"/>
    <property type="project" value="InterPro"/>
</dbReference>
<dbReference type="SUPFAM" id="SSF53041">
    <property type="entry name" value="Resolvase-like"/>
    <property type="match status" value="1"/>
</dbReference>
<dbReference type="Pfam" id="PF07508">
    <property type="entry name" value="Recombinase"/>
    <property type="match status" value="1"/>
</dbReference>
<dbReference type="EMBL" id="CP035282">
    <property type="protein sequence ID" value="QAT63025.1"/>
    <property type="molecule type" value="Genomic_DNA"/>
</dbReference>
<feature type="domain" description="Resolvase/invertase-type recombinase catalytic" evidence="2">
    <location>
        <begin position="19"/>
        <end position="166"/>
    </location>
</feature>
<evidence type="ECO:0000259" key="3">
    <source>
        <dbReference type="PROSITE" id="PS51737"/>
    </source>
</evidence>
<evidence type="ECO:0000256" key="1">
    <source>
        <dbReference type="SAM" id="MobiDB-lite"/>
    </source>
</evidence>
<dbReference type="AlphaFoldDB" id="A0A410QGH5"/>
<dbReference type="InterPro" id="IPR036162">
    <property type="entry name" value="Resolvase-like_N_sf"/>
</dbReference>
<dbReference type="InterPro" id="IPR025827">
    <property type="entry name" value="Zn_ribbon_recom_dom"/>
</dbReference>
<evidence type="ECO:0000259" key="2">
    <source>
        <dbReference type="PROSITE" id="PS51736"/>
    </source>
</evidence>
<name>A0A410QGH5_9FIRM</name>
<feature type="domain" description="Recombinase" evidence="3">
    <location>
        <begin position="173"/>
        <end position="298"/>
    </location>
</feature>
<dbReference type="Pfam" id="PF00239">
    <property type="entry name" value="Resolvase"/>
    <property type="match status" value="1"/>
</dbReference>
<keyword evidence="5" id="KW-1185">Reference proteome</keyword>
<dbReference type="RefSeq" id="WP_128753258.1">
    <property type="nucleotide sequence ID" value="NZ_CP035282.1"/>
</dbReference>
<dbReference type="SMART" id="SM00857">
    <property type="entry name" value="Resolvase"/>
    <property type="match status" value="1"/>
</dbReference>
<dbReference type="Gene3D" id="3.40.50.1390">
    <property type="entry name" value="Resolvase, N-terminal catalytic domain"/>
    <property type="match status" value="1"/>
</dbReference>
<organism evidence="4 5">
    <name type="scientific">Acidilutibacter cellobiosedens</name>
    <dbReference type="NCBI Taxonomy" id="2507161"/>
    <lineage>
        <taxon>Bacteria</taxon>
        <taxon>Bacillati</taxon>
        <taxon>Bacillota</taxon>
        <taxon>Tissierellia</taxon>
        <taxon>Tissierellales</taxon>
        <taxon>Acidilutibacteraceae</taxon>
        <taxon>Acidilutibacter</taxon>
    </lineage>
</organism>
<dbReference type="InterPro" id="IPR050639">
    <property type="entry name" value="SSR_resolvase"/>
</dbReference>
<dbReference type="PROSITE" id="PS51736">
    <property type="entry name" value="RECOMBINASES_3"/>
    <property type="match status" value="1"/>
</dbReference>
<dbReference type="PANTHER" id="PTHR30461:SF23">
    <property type="entry name" value="DNA RECOMBINASE-RELATED"/>
    <property type="match status" value="1"/>
</dbReference>
<dbReference type="PROSITE" id="PS51737">
    <property type="entry name" value="RECOMBINASE_DNA_BIND"/>
    <property type="match status" value="1"/>
</dbReference>
<dbReference type="GO" id="GO:0000150">
    <property type="term" value="F:DNA strand exchange activity"/>
    <property type="evidence" value="ECO:0007669"/>
    <property type="project" value="InterPro"/>
</dbReference>